<keyword evidence="3" id="KW-0677">Repeat</keyword>
<dbReference type="InterPro" id="IPR001611">
    <property type="entry name" value="Leu-rich_rpt"/>
</dbReference>
<dbReference type="STRING" id="34508.A0A4U5PFG5"/>
<feature type="transmembrane region" description="Helical" evidence="5">
    <location>
        <begin position="172"/>
        <end position="195"/>
    </location>
</feature>
<keyword evidence="1" id="KW-0433">Leucine-rich repeat</keyword>
<keyword evidence="5" id="KW-0812">Transmembrane</keyword>
<evidence type="ECO:0000313" key="6">
    <source>
        <dbReference type="EMBL" id="TKR95287.1"/>
    </source>
</evidence>
<protein>
    <recommendedName>
        <fullName evidence="8">LRRCT domain-containing protein</fullName>
    </recommendedName>
</protein>
<evidence type="ECO:0000256" key="5">
    <source>
        <dbReference type="SAM" id="Phobius"/>
    </source>
</evidence>
<evidence type="ECO:0000256" key="1">
    <source>
        <dbReference type="ARBA" id="ARBA00022614"/>
    </source>
</evidence>
<evidence type="ECO:0000256" key="2">
    <source>
        <dbReference type="ARBA" id="ARBA00022729"/>
    </source>
</evidence>
<keyword evidence="5" id="KW-0472">Membrane</keyword>
<dbReference type="SUPFAM" id="SSF52058">
    <property type="entry name" value="L domain-like"/>
    <property type="match status" value="1"/>
</dbReference>
<dbReference type="AlphaFoldDB" id="A0A4U5PFG5"/>
<gene>
    <name evidence="6" type="ORF">L596_009476</name>
</gene>
<dbReference type="PANTHER" id="PTHR24369">
    <property type="entry name" value="ANTIGEN BSP, PUTATIVE-RELATED"/>
    <property type="match status" value="1"/>
</dbReference>
<evidence type="ECO:0008006" key="8">
    <source>
        <dbReference type="Google" id="ProtNLM"/>
    </source>
</evidence>
<proteinExistence type="predicted"/>
<name>A0A4U5PFG5_STECR</name>
<dbReference type="InterPro" id="IPR050541">
    <property type="entry name" value="LRR_TM_domain-containing"/>
</dbReference>
<keyword evidence="7" id="KW-1185">Reference proteome</keyword>
<dbReference type="OrthoDB" id="1055097at2759"/>
<dbReference type="Proteomes" id="UP000298663">
    <property type="component" value="Unassembled WGS sequence"/>
</dbReference>
<reference evidence="6 7" key="1">
    <citation type="journal article" date="2015" name="Genome Biol.">
        <title>Comparative genomics of Steinernema reveals deeply conserved gene regulatory networks.</title>
        <authorList>
            <person name="Dillman A.R."/>
            <person name="Macchietto M."/>
            <person name="Porter C.F."/>
            <person name="Rogers A."/>
            <person name="Williams B."/>
            <person name="Antoshechkin I."/>
            <person name="Lee M.M."/>
            <person name="Goodwin Z."/>
            <person name="Lu X."/>
            <person name="Lewis E.E."/>
            <person name="Goodrich-Blair H."/>
            <person name="Stock S.P."/>
            <person name="Adams B.J."/>
            <person name="Sternberg P.W."/>
            <person name="Mortazavi A."/>
        </authorList>
    </citation>
    <scope>NUCLEOTIDE SEQUENCE [LARGE SCALE GENOMIC DNA]</scope>
    <source>
        <strain evidence="6 7">ALL</strain>
    </source>
</reference>
<evidence type="ECO:0000256" key="3">
    <source>
        <dbReference type="ARBA" id="ARBA00022737"/>
    </source>
</evidence>
<dbReference type="Pfam" id="PF13855">
    <property type="entry name" value="LRR_8"/>
    <property type="match status" value="1"/>
</dbReference>
<dbReference type="PANTHER" id="PTHR24369:SF210">
    <property type="entry name" value="CHAOPTIN-RELATED"/>
    <property type="match status" value="1"/>
</dbReference>
<accession>A0A4U5PFG5</accession>
<dbReference type="InterPro" id="IPR032675">
    <property type="entry name" value="LRR_dom_sf"/>
</dbReference>
<evidence type="ECO:0000256" key="4">
    <source>
        <dbReference type="SAM" id="MobiDB-lite"/>
    </source>
</evidence>
<dbReference type="InterPro" id="IPR003591">
    <property type="entry name" value="Leu-rich_rpt_typical-subtyp"/>
</dbReference>
<feature type="region of interest" description="Disordered" evidence="4">
    <location>
        <begin position="282"/>
        <end position="306"/>
    </location>
</feature>
<dbReference type="EMBL" id="AZBU02000002">
    <property type="protein sequence ID" value="TKR95287.1"/>
    <property type="molecule type" value="Genomic_DNA"/>
</dbReference>
<organism evidence="6 7">
    <name type="scientific">Steinernema carpocapsae</name>
    <name type="common">Entomopathogenic nematode</name>
    <dbReference type="NCBI Taxonomy" id="34508"/>
    <lineage>
        <taxon>Eukaryota</taxon>
        <taxon>Metazoa</taxon>
        <taxon>Ecdysozoa</taxon>
        <taxon>Nematoda</taxon>
        <taxon>Chromadorea</taxon>
        <taxon>Rhabditida</taxon>
        <taxon>Tylenchina</taxon>
        <taxon>Panagrolaimomorpha</taxon>
        <taxon>Strongyloidoidea</taxon>
        <taxon>Steinernematidae</taxon>
        <taxon>Steinernema</taxon>
    </lineage>
</organism>
<dbReference type="GO" id="GO:0005886">
    <property type="term" value="C:plasma membrane"/>
    <property type="evidence" value="ECO:0007669"/>
    <property type="project" value="TreeGrafter"/>
</dbReference>
<keyword evidence="5" id="KW-1133">Transmembrane helix</keyword>
<dbReference type="SMART" id="SM00369">
    <property type="entry name" value="LRR_TYP"/>
    <property type="match status" value="3"/>
</dbReference>
<sequence length="306" mass="33429">MLRRIPSKSLTLLTELEDLDLGFNSFSEIPTSAFEGLSSLKRLSLGHLQSLRAVRLNAFSGLFKLLELDLSHAPFLDSLDEHAFERPNALRSLDLSFNGLFRVHKELVDWEQLERLQLAGNAWNCDCELLGFLPATLRRLADVVCAKPEPMAGKPAAKLGATAFCSDLSEGAMSAVVVGSFLTVLSLLLAILFCLRSHFCRAPKDADDANSSRASRAPLYGRQALLDTLTYEKSDLLSNKCFISSNPSPVGSQHDDEEYYASVQAPTVFELRVQVRFLPAASPDARRSPDASDGPSTELSASAAPR</sequence>
<reference evidence="6 7" key="2">
    <citation type="journal article" date="2019" name="G3 (Bethesda)">
        <title>Hybrid Assembly of the Genome of the Entomopathogenic Nematode Steinernema carpocapsae Identifies the X-Chromosome.</title>
        <authorList>
            <person name="Serra L."/>
            <person name="Macchietto M."/>
            <person name="Macias-Munoz A."/>
            <person name="McGill C.J."/>
            <person name="Rodriguez I.M."/>
            <person name="Rodriguez B."/>
            <person name="Murad R."/>
            <person name="Mortazavi A."/>
        </authorList>
    </citation>
    <scope>NUCLEOTIDE SEQUENCE [LARGE SCALE GENOMIC DNA]</scope>
    <source>
        <strain evidence="6 7">ALL</strain>
    </source>
</reference>
<keyword evidence="2" id="KW-0732">Signal</keyword>
<dbReference type="Gene3D" id="3.80.10.10">
    <property type="entry name" value="Ribonuclease Inhibitor"/>
    <property type="match status" value="1"/>
</dbReference>
<comment type="caution">
    <text evidence="6">The sequence shown here is derived from an EMBL/GenBank/DDBJ whole genome shotgun (WGS) entry which is preliminary data.</text>
</comment>
<evidence type="ECO:0000313" key="7">
    <source>
        <dbReference type="Proteomes" id="UP000298663"/>
    </source>
</evidence>